<proteinExistence type="predicted"/>
<reference evidence="1 2" key="1">
    <citation type="submission" date="2023-10" db="EMBL/GenBank/DDBJ databases">
        <title>Virgibacillus halophilus 5B73C genome.</title>
        <authorList>
            <person name="Miliotis G."/>
            <person name="Sengupta P."/>
            <person name="Hameed A."/>
            <person name="Chuvochina M."/>
            <person name="Mcdonagh F."/>
            <person name="Simpson A.C."/>
            <person name="Singh N.K."/>
            <person name="Rekha P.D."/>
            <person name="Raman K."/>
            <person name="Hugenholtz P."/>
            <person name="Venkateswaran K."/>
        </authorList>
    </citation>
    <scope>NUCLEOTIDE SEQUENCE [LARGE SCALE GENOMIC DNA]</scope>
    <source>
        <strain evidence="1 2">5B73C</strain>
    </source>
</reference>
<comment type="caution">
    <text evidence="1">The sequence shown here is derived from an EMBL/GenBank/DDBJ whole genome shotgun (WGS) entry which is preliminary data.</text>
</comment>
<keyword evidence="2" id="KW-1185">Reference proteome</keyword>
<organism evidence="1 2">
    <name type="scientific">Tigheibacillus halophilus</name>
    <dbReference type="NCBI Taxonomy" id="361280"/>
    <lineage>
        <taxon>Bacteria</taxon>
        <taxon>Bacillati</taxon>
        <taxon>Bacillota</taxon>
        <taxon>Bacilli</taxon>
        <taxon>Bacillales</taxon>
        <taxon>Bacillaceae</taxon>
        <taxon>Tigheibacillus</taxon>
    </lineage>
</organism>
<accession>A0ABU5C6F2</accession>
<evidence type="ECO:0000313" key="1">
    <source>
        <dbReference type="EMBL" id="MDY0394804.1"/>
    </source>
</evidence>
<dbReference type="RefSeq" id="WP_390354126.1">
    <property type="nucleotide sequence ID" value="NZ_JBHUIZ010000005.1"/>
</dbReference>
<sequence>MLVSNNKETVIREDGTVDIRNVVIEELHPEDEPCGTDTKFVINHSNETLGTDMKITTGTLYAEKVK</sequence>
<dbReference type="EMBL" id="JAWDIP010000003">
    <property type="protein sequence ID" value="MDY0394804.1"/>
    <property type="molecule type" value="Genomic_DNA"/>
</dbReference>
<evidence type="ECO:0000313" key="2">
    <source>
        <dbReference type="Proteomes" id="UP001281447"/>
    </source>
</evidence>
<dbReference type="Proteomes" id="UP001281447">
    <property type="component" value="Unassembled WGS sequence"/>
</dbReference>
<gene>
    <name evidence="1" type="ORF">RWE15_10460</name>
</gene>
<name>A0ABU5C6F2_9BACI</name>
<protein>
    <submittedName>
        <fullName evidence="1">Uncharacterized protein</fullName>
    </submittedName>
</protein>